<keyword evidence="3" id="KW-1185">Reference proteome</keyword>
<accession>A0ABN2H6B4</accession>
<reference evidence="2 3" key="1">
    <citation type="journal article" date="2019" name="Int. J. Syst. Evol. Microbiol.">
        <title>The Global Catalogue of Microorganisms (GCM) 10K type strain sequencing project: providing services to taxonomists for standard genome sequencing and annotation.</title>
        <authorList>
            <consortium name="The Broad Institute Genomics Platform"/>
            <consortium name="The Broad Institute Genome Sequencing Center for Infectious Disease"/>
            <person name="Wu L."/>
            <person name="Ma J."/>
        </authorList>
    </citation>
    <scope>NUCLEOTIDE SEQUENCE [LARGE SCALE GENOMIC DNA]</scope>
    <source>
        <strain evidence="2 3">JCM 14718</strain>
    </source>
</reference>
<evidence type="ECO:0000313" key="2">
    <source>
        <dbReference type="EMBL" id="GAA1682687.1"/>
    </source>
</evidence>
<dbReference type="Pfam" id="PF01674">
    <property type="entry name" value="Lipase_2"/>
    <property type="match status" value="1"/>
</dbReference>
<feature type="signal peptide" evidence="1">
    <location>
        <begin position="1"/>
        <end position="31"/>
    </location>
</feature>
<keyword evidence="1" id="KW-0732">Signal</keyword>
<evidence type="ECO:0000313" key="3">
    <source>
        <dbReference type="Proteomes" id="UP001500618"/>
    </source>
</evidence>
<gene>
    <name evidence="2" type="ORF">GCM10009765_34830</name>
</gene>
<comment type="caution">
    <text evidence="2">The sequence shown here is derived from an EMBL/GenBank/DDBJ whole genome shotgun (WGS) entry which is preliminary data.</text>
</comment>
<dbReference type="SUPFAM" id="SSF53474">
    <property type="entry name" value="alpha/beta-Hydrolases"/>
    <property type="match status" value="1"/>
</dbReference>
<protein>
    <submittedName>
        <fullName evidence="2">Alpha/beta fold hydrolase</fullName>
    </submittedName>
</protein>
<dbReference type="RefSeq" id="WP_344311293.1">
    <property type="nucleotide sequence ID" value="NZ_BAAANY010000010.1"/>
</dbReference>
<organism evidence="2 3">
    <name type="scientific">Fodinicola feengrottensis</name>
    <dbReference type="NCBI Taxonomy" id="435914"/>
    <lineage>
        <taxon>Bacteria</taxon>
        <taxon>Bacillati</taxon>
        <taxon>Actinomycetota</taxon>
        <taxon>Actinomycetes</taxon>
        <taxon>Mycobacteriales</taxon>
        <taxon>Fodinicola</taxon>
    </lineage>
</organism>
<evidence type="ECO:0000256" key="1">
    <source>
        <dbReference type="SAM" id="SignalP"/>
    </source>
</evidence>
<dbReference type="InterPro" id="IPR002918">
    <property type="entry name" value="Lipase_EstA/Esterase_EstB"/>
</dbReference>
<proteinExistence type="predicted"/>
<dbReference type="PANTHER" id="PTHR32015">
    <property type="entry name" value="FASTING INDUCED LIPASE"/>
    <property type="match status" value="1"/>
</dbReference>
<keyword evidence="2" id="KW-0378">Hydrolase</keyword>
<feature type="chain" id="PRO_5047277035" evidence="1">
    <location>
        <begin position="32"/>
        <end position="291"/>
    </location>
</feature>
<dbReference type="InterPro" id="IPR029058">
    <property type="entry name" value="AB_hydrolase_fold"/>
</dbReference>
<dbReference type="PANTHER" id="PTHR32015:SF1">
    <property type="entry name" value="LIPASE"/>
    <property type="match status" value="1"/>
</dbReference>
<dbReference type="Proteomes" id="UP001500618">
    <property type="component" value="Unassembled WGS sequence"/>
</dbReference>
<dbReference type="GO" id="GO:0016787">
    <property type="term" value="F:hydrolase activity"/>
    <property type="evidence" value="ECO:0007669"/>
    <property type="project" value="UniProtKB-KW"/>
</dbReference>
<sequence>MKRWFVRAGLALTVALALGVGAVAAAAPAQAATGGNNDFSCRPSAAHPDPVVLLHGTFATYYEDLNFFQADLASKGYCTFSLTYGAYPQFPLVGGLAPIAQSAVEIKNYIEQVRANTGAAKVDIVGHSEGGLQSLYVTKMEGISSHINRVVALAPPTKGATASGLLTLAEKILPGGKAEFDQIVKTLGMPVFADELTGGSAVVALNDGPVAQPGVKYTILTSRTDELVTPTENSFVREPGVTNWYVQDFCPFDPVGHIGEAYDLNVWHLIDNALDPANATPIAVCVLGSPG</sequence>
<dbReference type="Gene3D" id="3.40.50.1820">
    <property type="entry name" value="alpha/beta hydrolase"/>
    <property type="match status" value="1"/>
</dbReference>
<dbReference type="EMBL" id="BAAANY010000010">
    <property type="protein sequence ID" value="GAA1682687.1"/>
    <property type="molecule type" value="Genomic_DNA"/>
</dbReference>
<name>A0ABN2H6B4_9ACTN</name>